<dbReference type="PROSITE" id="PS50109">
    <property type="entry name" value="HIS_KIN"/>
    <property type="match status" value="1"/>
</dbReference>
<feature type="transmembrane region" description="Helical" evidence="5">
    <location>
        <begin position="286"/>
        <end position="305"/>
    </location>
</feature>
<dbReference type="SUPFAM" id="SSF55874">
    <property type="entry name" value="ATPase domain of HSP90 chaperone/DNA topoisomerase II/histidine kinase"/>
    <property type="match status" value="1"/>
</dbReference>
<feature type="compositionally biased region" description="Low complexity" evidence="4">
    <location>
        <begin position="77"/>
        <end position="88"/>
    </location>
</feature>
<dbReference type="CDD" id="cd16917">
    <property type="entry name" value="HATPase_UhpB-NarQ-NarX-like"/>
    <property type="match status" value="1"/>
</dbReference>
<dbReference type="InterPro" id="IPR005467">
    <property type="entry name" value="His_kinase_dom"/>
</dbReference>
<keyword evidence="1" id="KW-0808">Transferase</keyword>
<evidence type="ECO:0000313" key="8">
    <source>
        <dbReference type="Proteomes" id="UP001597304"/>
    </source>
</evidence>
<protein>
    <submittedName>
        <fullName evidence="7">ATP-binding protein</fullName>
    </submittedName>
</protein>
<dbReference type="EMBL" id="JBHUEJ010000007">
    <property type="protein sequence ID" value="MFD1709499.1"/>
    <property type="molecule type" value="Genomic_DNA"/>
</dbReference>
<dbReference type="GO" id="GO:0005524">
    <property type="term" value="F:ATP binding"/>
    <property type="evidence" value="ECO:0007669"/>
    <property type="project" value="UniProtKB-KW"/>
</dbReference>
<organism evidence="7 8">
    <name type="scientific">Ottowia flava</name>
    <dbReference type="NCBI Taxonomy" id="2675430"/>
    <lineage>
        <taxon>Bacteria</taxon>
        <taxon>Pseudomonadati</taxon>
        <taxon>Pseudomonadota</taxon>
        <taxon>Betaproteobacteria</taxon>
        <taxon>Burkholderiales</taxon>
        <taxon>Comamonadaceae</taxon>
        <taxon>Ottowia</taxon>
    </lineage>
</organism>
<accession>A0ABW4KN13</accession>
<proteinExistence type="predicted"/>
<keyword evidence="5" id="KW-0812">Transmembrane</keyword>
<feature type="transmembrane region" description="Helical" evidence="5">
    <location>
        <begin position="317"/>
        <end position="339"/>
    </location>
</feature>
<keyword evidence="2" id="KW-0418">Kinase</keyword>
<evidence type="ECO:0000256" key="2">
    <source>
        <dbReference type="ARBA" id="ARBA00022777"/>
    </source>
</evidence>
<dbReference type="SUPFAM" id="SSF49785">
    <property type="entry name" value="Galactose-binding domain-like"/>
    <property type="match status" value="1"/>
</dbReference>
<keyword evidence="5" id="KW-0472">Membrane</keyword>
<keyword evidence="3" id="KW-0902">Two-component regulatory system</keyword>
<evidence type="ECO:0000313" key="7">
    <source>
        <dbReference type="EMBL" id="MFD1709499.1"/>
    </source>
</evidence>
<dbReference type="InterPro" id="IPR003594">
    <property type="entry name" value="HATPase_dom"/>
</dbReference>
<dbReference type="RefSeq" id="WP_255507725.1">
    <property type="nucleotide sequence ID" value="NZ_JBHUEJ010000007.1"/>
</dbReference>
<evidence type="ECO:0000259" key="6">
    <source>
        <dbReference type="PROSITE" id="PS50109"/>
    </source>
</evidence>
<dbReference type="InterPro" id="IPR011623">
    <property type="entry name" value="7TMR_DISM_rcpt_extracell_dom1"/>
</dbReference>
<keyword evidence="8" id="KW-1185">Reference proteome</keyword>
<name>A0ABW4KN13_9BURK</name>
<dbReference type="Gene3D" id="2.60.120.260">
    <property type="entry name" value="Galactose-binding domain-like"/>
    <property type="match status" value="1"/>
</dbReference>
<keyword evidence="7" id="KW-0547">Nucleotide-binding</keyword>
<evidence type="ECO:0000256" key="4">
    <source>
        <dbReference type="SAM" id="MobiDB-lite"/>
    </source>
</evidence>
<keyword evidence="7" id="KW-0067">ATP-binding</keyword>
<feature type="transmembrane region" description="Helical" evidence="5">
    <location>
        <begin position="258"/>
        <end position="279"/>
    </location>
</feature>
<feature type="transmembrane region" description="Helical" evidence="5">
    <location>
        <begin position="406"/>
        <end position="429"/>
    </location>
</feature>
<feature type="region of interest" description="Disordered" evidence="4">
    <location>
        <begin position="69"/>
        <end position="88"/>
    </location>
</feature>
<dbReference type="Gene3D" id="1.20.5.1930">
    <property type="match status" value="1"/>
</dbReference>
<dbReference type="InterPro" id="IPR008979">
    <property type="entry name" value="Galactose-bd-like_sf"/>
</dbReference>
<dbReference type="Pfam" id="PF07695">
    <property type="entry name" value="7TMR-DISM_7TM"/>
    <property type="match status" value="1"/>
</dbReference>
<comment type="caution">
    <text evidence="7">The sequence shown here is derived from an EMBL/GenBank/DDBJ whole genome shotgun (WGS) entry which is preliminary data.</text>
</comment>
<reference evidence="8" key="1">
    <citation type="journal article" date="2019" name="Int. J. Syst. Evol. Microbiol.">
        <title>The Global Catalogue of Microorganisms (GCM) 10K type strain sequencing project: providing services to taxonomists for standard genome sequencing and annotation.</title>
        <authorList>
            <consortium name="The Broad Institute Genomics Platform"/>
            <consortium name="The Broad Institute Genome Sequencing Center for Infectious Disease"/>
            <person name="Wu L."/>
            <person name="Ma J."/>
        </authorList>
    </citation>
    <scope>NUCLEOTIDE SEQUENCE [LARGE SCALE GENOMIC DNA]</scope>
    <source>
        <strain evidence="8">LMG 29247</strain>
    </source>
</reference>
<dbReference type="InterPro" id="IPR036890">
    <property type="entry name" value="HATPase_C_sf"/>
</dbReference>
<dbReference type="PANTHER" id="PTHR24421">
    <property type="entry name" value="NITRATE/NITRITE SENSOR PROTEIN NARX-RELATED"/>
    <property type="match status" value="1"/>
</dbReference>
<evidence type="ECO:0000256" key="1">
    <source>
        <dbReference type="ARBA" id="ARBA00022679"/>
    </source>
</evidence>
<dbReference type="Proteomes" id="UP001597304">
    <property type="component" value="Unassembled WGS sequence"/>
</dbReference>
<dbReference type="PANTHER" id="PTHR24421:SF58">
    <property type="entry name" value="SIGNAL TRANSDUCTION HISTIDINE-PROTEIN KINASE_PHOSPHATASE UHPB"/>
    <property type="match status" value="1"/>
</dbReference>
<keyword evidence="5" id="KW-1133">Transmembrane helix</keyword>
<dbReference type="Gene3D" id="3.30.565.10">
    <property type="entry name" value="Histidine kinase-like ATPase, C-terminal domain"/>
    <property type="match status" value="1"/>
</dbReference>
<dbReference type="InterPro" id="IPR050482">
    <property type="entry name" value="Sensor_HK_TwoCompSys"/>
</dbReference>
<feature type="transmembrane region" description="Helical" evidence="5">
    <location>
        <begin position="376"/>
        <end position="394"/>
    </location>
</feature>
<feature type="transmembrane region" description="Helical" evidence="5">
    <location>
        <begin position="351"/>
        <end position="370"/>
    </location>
</feature>
<dbReference type="Pfam" id="PF02518">
    <property type="entry name" value="HATPase_c"/>
    <property type="match status" value="1"/>
</dbReference>
<feature type="transmembrane region" description="Helical" evidence="5">
    <location>
        <begin position="435"/>
        <end position="456"/>
    </location>
</feature>
<dbReference type="SMART" id="SM00387">
    <property type="entry name" value="HATPase_c"/>
    <property type="match status" value="1"/>
</dbReference>
<feature type="domain" description="Histidine kinase" evidence="6">
    <location>
        <begin position="502"/>
        <end position="695"/>
    </location>
</feature>
<sequence length="707" mass="77638">MPYNHLRWQLLFLMRMVSMFCSLSRLFGGQRLAAFAGVAGPRLCGAAALAWAGMVVLAALLHTLPAQAQGAHGSGTAPRTAPQASGAAAGCAPQITDVHAVRGQDPGDVRRGPPTRLPASAWTPVTLPDRWSDPHRWPHFDGEVWYRIDWRLPCPSAPGAAATDVALSLDSLNMAGEVWLNGTLLWRDRHLTEPLSRSWFMPRYWLLPAHLLRPDANAVWVRVLGLHVQSPGLGGAQIGPADGVFAAYQNLLWRQRTLLTLNLAVSGTLGVLFFFAWAMRRSEKAYGWYALAAFTWVLYAASLLATETWPFRDSVMAARANMTALVLYVAAFSVFTARFAARPTPRMDKALALLVFAMVAMVWLCTVSALDHVLLAAFLGAALIYLLACLRFVVWALQSRQADQLMLAACLTVFAVVGAHDVLILVRLLPDAVPWTPYSSLAVTLCMALVLGWRLAHTMRRIERFNVELTHSVAHARAELQTTMAREHALVLRNTRLNERLGIAHELHDGLGGSLVRSIAMVEQARAPLENRQVLSILKLLRDDLRQMIDSGSSTGVTVPATPQQWLAPLRHRFTRLFDELDIRSSWHYPPDWQQPPNALQCLALTRVVEEALTNVIKHSRASQVDVTLAHGDDQDVVLRIEDDGVGFDVNAVQAAGVSVGMRSMQARIARVGGELYVQSVPGGTVLTVHLLPALMPDSAPAPLYRD</sequence>
<evidence type="ECO:0000256" key="5">
    <source>
        <dbReference type="SAM" id="Phobius"/>
    </source>
</evidence>
<gene>
    <name evidence="7" type="ORF">ACFSF0_02680</name>
</gene>
<evidence type="ECO:0000256" key="3">
    <source>
        <dbReference type="ARBA" id="ARBA00023012"/>
    </source>
</evidence>